<reference evidence="1 2" key="1">
    <citation type="submission" date="2024-08" db="EMBL/GenBank/DDBJ databases">
        <authorList>
            <person name="Lu H."/>
        </authorList>
    </citation>
    <scope>NUCLEOTIDE SEQUENCE [LARGE SCALE GENOMIC DNA]</scope>
    <source>
        <strain evidence="1 2">BYS78W</strain>
    </source>
</reference>
<sequence length="161" mass="17830">MAWLNKDWLKMSRLPEKWVYFDQEQRFRYVHTRTFILRGAVDQAAVLASAEAPTFEDALFCAKSLSFGDFDVLLELLEMASFGHSPVAFHSGDAVRRIVRGEDSHGIGAGEESAHAWLAFLAQQLRPALVQDLMQSVIAGHAPAATSTQAPPARQHLRAAI</sequence>
<organism evidence="1 2">
    <name type="scientific">Pelomonas candidula</name>
    <dbReference type="NCBI Taxonomy" id="3299025"/>
    <lineage>
        <taxon>Bacteria</taxon>
        <taxon>Pseudomonadati</taxon>
        <taxon>Pseudomonadota</taxon>
        <taxon>Betaproteobacteria</taxon>
        <taxon>Burkholderiales</taxon>
        <taxon>Sphaerotilaceae</taxon>
        <taxon>Roseateles</taxon>
    </lineage>
</organism>
<gene>
    <name evidence="1" type="ORF">ACG04R_16390</name>
</gene>
<name>A0ABW7HEB9_9BURK</name>
<proteinExistence type="predicted"/>
<dbReference type="Proteomes" id="UP001606134">
    <property type="component" value="Unassembled WGS sequence"/>
</dbReference>
<protein>
    <submittedName>
        <fullName evidence="1">Uncharacterized protein</fullName>
    </submittedName>
</protein>
<keyword evidence="2" id="KW-1185">Reference proteome</keyword>
<comment type="caution">
    <text evidence="1">The sequence shown here is derived from an EMBL/GenBank/DDBJ whole genome shotgun (WGS) entry which is preliminary data.</text>
</comment>
<dbReference type="RefSeq" id="WP_394412822.1">
    <property type="nucleotide sequence ID" value="NZ_JBIGIC010000008.1"/>
</dbReference>
<accession>A0ABW7HEB9</accession>
<evidence type="ECO:0000313" key="2">
    <source>
        <dbReference type="Proteomes" id="UP001606134"/>
    </source>
</evidence>
<dbReference type="EMBL" id="JBIGIC010000008">
    <property type="protein sequence ID" value="MFG6488267.1"/>
    <property type="molecule type" value="Genomic_DNA"/>
</dbReference>
<evidence type="ECO:0000313" key="1">
    <source>
        <dbReference type="EMBL" id="MFG6488267.1"/>
    </source>
</evidence>